<organism evidence="4 5">
    <name type="scientific">Desulfoluna spongiiphila</name>
    <dbReference type="NCBI Taxonomy" id="419481"/>
    <lineage>
        <taxon>Bacteria</taxon>
        <taxon>Pseudomonadati</taxon>
        <taxon>Thermodesulfobacteriota</taxon>
        <taxon>Desulfobacteria</taxon>
        <taxon>Desulfobacterales</taxon>
        <taxon>Desulfolunaceae</taxon>
        <taxon>Desulfoluna</taxon>
    </lineage>
</organism>
<dbReference type="STRING" id="419481.SAMN05216233_103163"/>
<feature type="transmembrane region" description="Helical" evidence="2">
    <location>
        <begin position="20"/>
        <end position="45"/>
    </location>
</feature>
<proteinExistence type="predicted"/>
<dbReference type="EMBL" id="FMUX01000003">
    <property type="protein sequence ID" value="SCY04927.1"/>
    <property type="molecule type" value="Genomic_DNA"/>
</dbReference>
<dbReference type="Gene3D" id="6.10.340.10">
    <property type="match status" value="1"/>
</dbReference>
<name>A0A1G5CRJ2_9BACT</name>
<dbReference type="GO" id="GO:0007165">
    <property type="term" value="P:signal transduction"/>
    <property type="evidence" value="ECO:0007669"/>
    <property type="project" value="InterPro"/>
</dbReference>
<evidence type="ECO:0000256" key="1">
    <source>
        <dbReference type="SAM" id="Coils"/>
    </source>
</evidence>
<dbReference type="OrthoDB" id="5422843at2"/>
<feature type="coiled-coil region" evidence="1">
    <location>
        <begin position="129"/>
        <end position="163"/>
    </location>
</feature>
<keyword evidence="2" id="KW-0472">Membrane</keyword>
<protein>
    <recommendedName>
        <fullName evidence="3">HAMP domain-containing protein</fullName>
    </recommendedName>
</protein>
<accession>A0A1G5CRJ2</accession>
<reference evidence="4 5" key="1">
    <citation type="submission" date="2016-10" db="EMBL/GenBank/DDBJ databases">
        <authorList>
            <person name="de Groot N.N."/>
        </authorList>
    </citation>
    <scope>NUCLEOTIDE SEQUENCE [LARGE SCALE GENOMIC DNA]</scope>
    <source>
        <strain evidence="4 5">AA1</strain>
    </source>
</reference>
<dbReference type="Proteomes" id="UP000198870">
    <property type="component" value="Unassembled WGS sequence"/>
</dbReference>
<dbReference type="GO" id="GO:0016020">
    <property type="term" value="C:membrane"/>
    <property type="evidence" value="ECO:0007669"/>
    <property type="project" value="InterPro"/>
</dbReference>
<evidence type="ECO:0000313" key="4">
    <source>
        <dbReference type="EMBL" id="SCY04927.1"/>
    </source>
</evidence>
<keyword evidence="1" id="KW-0175">Coiled coil</keyword>
<feature type="domain" description="HAMP" evidence="3">
    <location>
        <begin position="92"/>
        <end position="148"/>
    </location>
</feature>
<keyword evidence="2" id="KW-1133">Transmembrane helix</keyword>
<evidence type="ECO:0000259" key="3">
    <source>
        <dbReference type="PROSITE" id="PS50885"/>
    </source>
</evidence>
<gene>
    <name evidence="4" type="ORF">SAMN05216233_103163</name>
</gene>
<dbReference type="InterPro" id="IPR003660">
    <property type="entry name" value="HAMP_dom"/>
</dbReference>
<dbReference type="PROSITE" id="PS50885">
    <property type="entry name" value="HAMP"/>
    <property type="match status" value="1"/>
</dbReference>
<evidence type="ECO:0000256" key="2">
    <source>
        <dbReference type="SAM" id="Phobius"/>
    </source>
</evidence>
<feature type="transmembrane region" description="Helical" evidence="2">
    <location>
        <begin position="65"/>
        <end position="89"/>
    </location>
</feature>
<evidence type="ECO:0000313" key="5">
    <source>
        <dbReference type="Proteomes" id="UP000198870"/>
    </source>
</evidence>
<keyword evidence="2" id="KW-0812">Transmembrane</keyword>
<keyword evidence="5" id="KW-1185">Reference proteome</keyword>
<dbReference type="RefSeq" id="WP_092209329.1">
    <property type="nucleotide sequence ID" value="NZ_FMUX01000003.1"/>
</dbReference>
<sequence length="186" mass="21316">MPQDHERKLKNYVINRSLQLRLIFVSLGYMAIILAVTLAFTLLPVLHTMFDAADPNAQYESAQTFLLLAQRLVPAVLVLFLFFFAHLVIMTHRICGPLVNFTHTFESMADGDLSRRIQLRQKDYLQDEADMINEVLDNLKDHMAALQAENHALAESLEKATHNPEALGEARRRNERLSEMISTFHL</sequence>
<dbReference type="AlphaFoldDB" id="A0A1G5CRJ2"/>